<dbReference type="Gene3D" id="3.30.1330.30">
    <property type="match status" value="1"/>
</dbReference>
<keyword evidence="2" id="KW-0489">Methyltransferase</keyword>
<dbReference type="InterPro" id="IPR029064">
    <property type="entry name" value="Ribosomal_eL30-like_sf"/>
</dbReference>
<dbReference type="Pfam" id="PF22435">
    <property type="entry name" value="MRM3-like_sub_bind"/>
    <property type="match status" value="1"/>
</dbReference>
<dbReference type="InterPro" id="IPR001537">
    <property type="entry name" value="SpoU_MeTrfase"/>
</dbReference>
<accession>A0ABR4YLG1</accession>
<evidence type="ECO:0000259" key="4">
    <source>
        <dbReference type="SMART" id="SM00967"/>
    </source>
</evidence>
<sequence length="258" mass="27183">MLTKARIRQVRSLSDKAARSENGLFVAEGRKMVGEALAAGADIERIYLTGEEGAGGVDEAVRRGIVERVSDSEMERMSHLKTPADMLAVIRMPADGGEAAFPAGELSLCLDGVQDPGNLGTIIRIADWFGIGRVFCSPDSADCYNPKAVQATMGALFRVSVGYGPLDSALAEAAVRGEAVYGTFLGGDDLYRAELSAGGIIVMGSEGRGISPQAAALVNRKLFIPPFPPGRHGSESLNVAAATAIVCAEFRRRVRAAR</sequence>
<dbReference type="Proteomes" id="UP000030889">
    <property type="component" value="Unassembled WGS sequence"/>
</dbReference>
<organism evidence="5 6">
    <name type="scientific">Alistipes inops</name>
    <dbReference type="NCBI Taxonomy" id="1501391"/>
    <lineage>
        <taxon>Bacteria</taxon>
        <taxon>Pseudomonadati</taxon>
        <taxon>Bacteroidota</taxon>
        <taxon>Bacteroidia</taxon>
        <taxon>Bacteroidales</taxon>
        <taxon>Rikenellaceae</taxon>
        <taxon>Alistipes</taxon>
    </lineage>
</organism>
<dbReference type="SUPFAM" id="SSF55315">
    <property type="entry name" value="L30e-like"/>
    <property type="match status" value="1"/>
</dbReference>
<dbReference type="SMART" id="SM00967">
    <property type="entry name" value="SpoU_sub_bind"/>
    <property type="match status" value="1"/>
</dbReference>
<gene>
    <name evidence="5" type="ORF">LG35_03545</name>
</gene>
<keyword evidence="3" id="KW-0808">Transferase</keyword>
<evidence type="ECO:0000256" key="2">
    <source>
        <dbReference type="ARBA" id="ARBA00022603"/>
    </source>
</evidence>
<dbReference type="RefSeq" id="WP_035472264.1">
    <property type="nucleotide sequence ID" value="NZ_JRGF01000003.1"/>
</dbReference>
<keyword evidence="6" id="KW-1185">Reference proteome</keyword>
<comment type="caution">
    <text evidence="5">The sequence shown here is derived from an EMBL/GenBank/DDBJ whole genome shotgun (WGS) entry which is preliminary data.</text>
</comment>
<dbReference type="EMBL" id="JRGF01000003">
    <property type="protein sequence ID" value="KHE42673.1"/>
    <property type="molecule type" value="Genomic_DNA"/>
</dbReference>
<protein>
    <recommendedName>
        <fullName evidence="4">RNA 2-O ribose methyltransferase substrate binding domain-containing protein</fullName>
    </recommendedName>
</protein>
<dbReference type="InterPro" id="IPR051259">
    <property type="entry name" value="rRNA_Methyltransferase"/>
</dbReference>
<dbReference type="CDD" id="cd18109">
    <property type="entry name" value="SpoU-like_RNA-MTase"/>
    <property type="match status" value="1"/>
</dbReference>
<feature type="domain" description="RNA 2-O ribose methyltransferase substrate binding" evidence="4">
    <location>
        <begin position="26"/>
        <end position="96"/>
    </location>
</feature>
<evidence type="ECO:0000313" key="5">
    <source>
        <dbReference type="EMBL" id="KHE42673.1"/>
    </source>
</evidence>
<dbReference type="InterPro" id="IPR053888">
    <property type="entry name" value="MRM3-like_sub_bind"/>
</dbReference>
<proteinExistence type="inferred from homology"/>
<dbReference type="InterPro" id="IPR029028">
    <property type="entry name" value="Alpha/beta_knot_MTases"/>
</dbReference>
<dbReference type="PANTHER" id="PTHR43191:SF2">
    <property type="entry name" value="RRNA METHYLTRANSFERASE 3, MITOCHONDRIAL"/>
    <property type="match status" value="1"/>
</dbReference>
<dbReference type="SUPFAM" id="SSF75217">
    <property type="entry name" value="alpha/beta knot"/>
    <property type="match status" value="1"/>
</dbReference>
<comment type="similarity">
    <text evidence="1">Belongs to the class IV-like SAM-binding methyltransferase superfamily. RNA methyltransferase TrmH family.</text>
</comment>
<name>A0ABR4YLG1_9BACT</name>
<dbReference type="PANTHER" id="PTHR43191">
    <property type="entry name" value="RRNA METHYLTRANSFERASE 3"/>
    <property type="match status" value="1"/>
</dbReference>
<evidence type="ECO:0000256" key="1">
    <source>
        <dbReference type="ARBA" id="ARBA00007228"/>
    </source>
</evidence>
<reference evidence="5 6" key="1">
    <citation type="submission" date="2014-09" db="EMBL/GenBank/DDBJ databases">
        <title>Alistipes sp. 627, sp. nov., a novel member of the family Rikenellaceae isolated from human faeces.</title>
        <authorList>
            <person name="Shkoporov A.N."/>
            <person name="Chaplin A.V."/>
            <person name="Motuzova O.V."/>
            <person name="Kafarskaia L.I."/>
            <person name="Khokhlova E.V."/>
            <person name="Efimov B.A."/>
        </authorList>
    </citation>
    <scope>NUCLEOTIDE SEQUENCE [LARGE SCALE GENOMIC DNA]</scope>
    <source>
        <strain evidence="5 6">627</strain>
    </source>
</reference>
<evidence type="ECO:0000256" key="3">
    <source>
        <dbReference type="ARBA" id="ARBA00022679"/>
    </source>
</evidence>
<dbReference type="InterPro" id="IPR013123">
    <property type="entry name" value="SpoU_subst-bd"/>
</dbReference>
<dbReference type="Pfam" id="PF00588">
    <property type="entry name" value="SpoU_methylase"/>
    <property type="match status" value="1"/>
</dbReference>
<dbReference type="Gene3D" id="3.40.1280.10">
    <property type="match status" value="1"/>
</dbReference>
<evidence type="ECO:0000313" key="6">
    <source>
        <dbReference type="Proteomes" id="UP000030889"/>
    </source>
</evidence>
<dbReference type="InterPro" id="IPR029026">
    <property type="entry name" value="tRNA_m1G_MTases_N"/>
</dbReference>